<geneLocation type="plasmid" evidence="2">
    <name>iii</name>
</geneLocation>
<protein>
    <submittedName>
        <fullName evidence="1">Uncharacterized protein</fullName>
    </submittedName>
</protein>
<sequence>MPHIDSYAIRAQCQHRVEMRARVKGHGRIVGFKRGILIVRSLAARHGGPYHWLDGGLR</sequence>
<keyword evidence="1" id="KW-0614">Plasmid</keyword>
<name>A0A375HW31_9BURK</name>
<organism evidence="1 2">
    <name type="scientific">Cupriavidus neocaledonicus</name>
    <dbReference type="NCBI Taxonomy" id="1040979"/>
    <lineage>
        <taxon>Bacteria</taxon>
        <taxon>Pseudomonadati</taxon>
        <taxon>Pseudomonadota</taxon>
        <taxon>Betaproteobacteria</taxon>
        <taxon>Burkholderiales</taxon>
        <taxon>Burkholderiaceae</taxon>
        <taxon>Cupriavidus</taxon>
    </lineage>
</organism>
<accession>A0A375HW31</accession>
<dbReference type="EMBL" id="LT984808">
    <property type="protein sequence ID" value="SPD62408.1"/>
    <property type="molecule type" value="Genomic_DNA"/>
</dbReference>
<evidence type="ECO:0000313" key="1">
    <source>
        <dbReference type="EMBL" id="SPD62408.1"/>
    </source>
</evidence>
<proteinExistence type="predicted"/>
<reference evidence="1 2" key="1">
    <citation type="submission" date="2018-01" db="EMBL/GenBank/DDBJ databases">
        <authorList>
            <person name="Clerissi C."/>
        </authorList>
    </citation>
    <scope>NUCLEOTIDE SEQUENCE [LARGE SCALE GENOMIC DNA]</scope>
    <source>
        <strain evidence="1">Cupriavidus taiwanensis STM 6160</strain>
        <plasmid evidence="2">iii</plasmid>
    </source>
</reference>
<gene>
    <name evidence="1" type="ORF">CBM2607_P10407</name>
</gene>
<evidence type="ECO:0000313" key="2">
    <source>
        <dbReference type="Proteomes" id="UP000255168"/>
    </source>
</evidence>
<dbReference type="Proteomes" id="UP000255168">
    <property type="component" value="Plasmid III"/>
</dbReference>
<dbReference type="AlphaFoldDB" id="A0A375HW31"/>